<reference evidence="12 13" key="1">
    <citation type="submission" date="2021-08" db="EMBL/GenBank/DDBJ databases">
        <title>complete genome sequencing of Deefgea sp. D25.</title>
        <authorList>
            <person name="Bae J.-W."/>
            <person name="Gim D.-H."/>
        </authorList>
    </citation>
    <scope>NUCLEOTIDE SEQUENCE [LARGE SCALE GENOMIC DNA]</scope>
    <source>
        <strain evidence="12 13">D25</strain>
    </source>
</reference>
<keyword evidence="7 11" id="KW-0812">Transmembrane</keyword>
<dbReference type="InterPro" id="IPR022792">
    <property type="entry name" value="T2SS_protein-GspN"/>
</dbReference>
<dbReference type="RefSeq" id="WP_221004971.1">
    <property type="nucleotide sequence ID" value="NZ_CP081150.1"/>
</dbReference>
<evidence type="ECO:0000256" key="11">
    <source>
        <dbReference type="SAM" id="Phobius"/>
    </source>
</evidence>
<evidence type="ECO:0000256" key="10">
    <source>
        <dbReference type="ARBA" id="ARBA00030772"/>
    </source>
</evidence>
<keyword evidence="8" id="KW-0653">Protein transport</keyword>
<evidence type="ECO:0000256" key="7">
    <source>
        <dbReference type="ARBA" id="ARBA00022692"/>
    </source>
</evidence>
<evidence type="ECO:0000313" key="13">
    <source>
        <dbReference type="Proteomes" id="UP000825679"/>
    </source>
</evidence>
<evidence type="ECO:0000256" key="8">
    <source>
        <dbReference type="ARBA" id="ARBA00022927"/>
    </source>
</evidence>
<gene>
    <name evidence="12" type="ORF">K4H28_09495</name>
</gene>
<sequence length="248" mass="26548">MKQTQIVIAHPRRKLIILLLVVFSLVVFIARMPVSVVVWFLPSSVSLVQASGSIWDGRASALGLQGVVLQQDLSWQFEPNSLLRAQMAWQLRGEALGASNQARIALGLGGSALENVDITFPLEGVFRSIPKVANWGLGGKAQLRSPRLSQQAGDSAELVLDPIFSQLVPALTPITALRVNLNVVVGGANWQIAPAGASAIAVNGNGDMQWRGAAHGTINLKPDEKVRQQLAPLLLQVPATADGYQIKF</sequence>
<comment type="similarity">
    <text evidence="2">Belongs to the GSP N family.</text>
</comment>
<evidence type="ECO:0000256" key="6">
    <source>
        <dbReference type="ARBA" id="ARBA00022519"/>
    </source>
</evidence>
<dbReference type="EMBL" id="CP081150">
    <property type="protein sequence ID" value="QZA76566.1"/>
    <property type="molecule type" value="Genomic_DNA"/>
</dbReference>
<keyword evidence="5" id="KW-1003">Cell membrane</keyword>
<keyword evidence="9 11" id="KW-0472">Membrane</keyword>
<protein>
    <recommendedName>
        <fullName evidence="3">Type II secretion system protein N</fullName>
    </recommendedName>
    <alternativeName>
        <fullName evidence="10">General secretion pathway protein N</fullName>
    </alternativeName>
</protein>
<name>A0ABX8Z1W1_9NEIS</name>
<keyword evidence="13" id="KW-1185">Reference proteome</keyword>
<keyword evidence="11" id="KW-1133">Transmembrane helix</keyword>
<evidence type="ECO:0000256" key="4">
    <source>
        <dbReference type="ARBA" id="ARBA00022448"/>
    </source>
</evidence>
<comment type="subcellular location">
    <subcellularLocation>
        <location evidence="1">Cell inner membrane</location>
    </subcellularLocation>
</comment>
<evidence type="ECO:0000256" key="9">
    <source>
        <dbReference type="ARBA" id="ARBA00023136"/>
    </source>
</evidence>
<evidence type="ECO:0000256" key="1">
    <source>
        <dbReference type="ARBA" id="ARBA00004533"/>
    </source>
</evidence>
<evidence type="ECO:0000313" key="12">
    <source>
        <dbReference type="EMBL" id="QZA76566.1"/>
    </source>
</evidence>
<keyword evidence="6" id="KW-0997">Cell inner membrane</keyword>
<evidence type="ECO:0000256" key="2">
    <source>
        <dbReference type="ARBA" id="ARBA00007208"/>
    </source>
</evidence>
<dbReference type="Pfam" id="PF01203">
    <property type="entry name" value="T2SSN"/>
    <property type="match status" value="1"/>
</dbReference>
<evidence type="ECO:0000256" key="3">
    <source>
        <dbReference type="ARBA" id="ARBA00021563"/>
    </source>
</evidence>
<keyword evidence="4" id="KW-0813">Transport</keyword>
<proteinExistence type="inferred from homology"/>
<organism evidence="12 13">
    <name type="scientific">Deefgea tanakiae</name>
    <dbReference type="NCBI Taxonomy" id="2865840"/>
    <lineage>
        <taxon>Bacteria</taxon>
        <taxon>Pseudomonadati</taxon>
        <taxon>Pseudomonadota</taxon>
        <taxon>Betaproteobacteria</taxon>
        <taxon>Neisseriales</taxon>
        <taxon>Chitinibacteraceae</taxon>
        <taxon>Deefgea</taxon>
    </lineage>
</organism>
<evidence type="ECO:0000256" key="5">
    <source>
        <dbReference type="ARBA" id="ARBA00022475"/>
    </source>
</evidence>
<accession>A0ABX8Z1W1</accession>
<dbReference type="Proteomes" id="UP000825679">
    <property type="component" value="Chromosome"/>
</dbReference>
<feature type="transmembrane region" description="Helical" evidence="11">
    <location>
        <begin position="15"/>
        <end position="41"/>
    </location>
</feature>